<evidence type="ECO:0000313" key="1">
    <source>
        <dbReference type="EMBL" id="VDO06742.1"/>
    </source>
</evidence>
<sequence>MNDIYRAAILNPIGVILLKKGIPIKDYCKSEGIFFQ</sequence>
<keyword evidence="2" id="KW-1185">Reference proteome</keyword>
<protein>
    <submittedName>
        <fullName evidence="3">Transposase</fullName>
    </submittedName>
</protein>
<evidence type="ECO:0000313" key="3">
    <source>
        <dbReference type="WBParaSite" id="BTMF_0000073201-mRNA-1"/>
    </source>
</evidence>
<evidence type="ECO:0000313" key="2">
    <source>
        <dbReference type="Proteomes" id="UP000280834"/>
    </source>
</evidence>
<dbReference type="Proteomes" id="UP000280834">
    <property type="component" value="Unassembled WGS sequence"/>
</dbReference>
<reference evidence="1 2" key="2">
    <citation type="submission" date="2018-11" db="EMBL/GenBank/DDBJ databases">
        <authorList>
            <consortium name="Pathogen Informatics"/>
        </authorList>
    </citation>
    <scope>NUCLEOTIDE SEQUENCE [LARGE SCALE GENOMIC DNA]</scope>
</reference>
<accession>A0A0R3Q370</accession>
<name>A0A0R3Q370_9BILA</name>
<reference evidence="3" key="1">
    <citation type="submission" date="2017-02" db="UniProtKB">
        <authorList>
            <consortium name="WormBaseParasite"/>
        </authorList>
    </citation>
    <scope>IDENTIFICATION</scope>
</reference>
<dbReference type="WBParaSite" id="BTMF_0000073201-mRNA-1">
    <property type="protein sequence ID" value="BTMF_0000073201-mRNA-1"/>
    <property type="gene ID" value="BTMF_0000073201"/>
</dbReference>
<dbReference type="EMBL" id="UZAG01000034">
    <property type="protein sequence ID" value="VDO06742.1"/>
    <property type="molecule type" value="Genomic_DNA"/>
</dbReference>
<organism evidence="3">
    <name type="scientific">Brugia timori</name>
    <dbReference type="NCBI Taxonomy" id="42155"/>
    <lineage>
        <taxon>Eukaryota</taxon>
        <taxon>Metazoa</taxon>
        <taxon>Ecdysozoa</taxon>
        <taxon>Nematoda</taxon>
        <taxon>Chromadorea</taxon>
        <taxon>Rhabditida</taxon>
        <taxon>Spirurina</taxon>
        <taxon>Spiruromorpha</taxon>
        <taxon>Filarioidea</taxon>
        <taxon>Onchocercidae</taxon>
        <taxon>Brugia</taxon>
    </lineage>
</organism>
<proteinExistence type="predicted"/>
<dbReference type="AlphaFoldDB" id="A0A0R3Q370"/>
<gene>
    <name evidence="1" type="ORF">BTMF_LOCUS102</name>
</gene>